<comment type="caution">
    <text evidence="9">Lacks conserved residue(s) required for the propagation of feature annotation.</text>
</comment>
<feature type="region of interest" description="Disordered" evidence="10">
    <location>
        <begin position="2947"/>
        <end position="2973"/>
    </location>
</feature>
<feature type="domain" description="SRCR" evidence="13">
    <location>
        <begin position="985"/>
        <end position="1091"/>
    </location>
</feature>
<feature type="region of interest" description="Disordered" evidence="10">
    <location>
        <begin position="3569"/>
        <end position="3600"/>
    </location>
</feature>
<name>A0A8J6HCR1_TENMO</name>
<dbReference type="Gene3D" id="2.160.20.10">
    <property type="entry name" value="Single-stranded right-handed beta-helix, Pectin lyase-like"/>
    <property type="match status" value="2"/>
</dbReference>
<evidence type="ECO:0000313" key="15">
    <source>
        <dbReference type="Proteomes" id="UP000719412"/>
    </source>
</evidence>
<dbReference type="SUPFAM" id="SSF56436">
    <property type="entry name" value="C-type lectin-like"/>
    <property type="match status" value="1"/>
</dbReference>
<evidence type="ECO:0000256" key="2">
    <source>
        <dbReference type="ARBA" id="ARBA00022692"/>
    </source>
</evidence>
<dbReference type="Proteomes" id="UP000719412">
    <property type="component" value="Unassembled WGS sequence"/>
</dbReference>
<feature type="domain" description="SRCR" evidence="13">
    <location>
        <begin position="126"/>
        <end position="230"/>
    </location>
</feature>
<evidence type="ECO:0000256" key="7">
    <source>
        <dbReference type="ARBA" id="ARBA00023157"/>
    </source>
</evidence>
<keyword evidence="7 9" id="KW-1015">Disulfide bond</keyword>
<evidence type="ECO:0000256" key="9">
    <source>
        <dbReference type="PROSITE-ProRule" id="PRU00196"/>
    </source>
</evidence>
<keyword evidence="5 11" id="KW-1133">Transmembrane helix</keyword>
<dbReference type="SUPFAM" id="SSF49854">
    <property type="entry name" value="Spermadhesin, CUB domain"/>
    <property type="match status" value="1"/>
</dbReference>
<evidence type="ECO:0000313" key="14">
    <source>
        <dbReference type="EMBL" id="KAH0812068.1"/>
    </source>
</evidence>
<reference evidence="14" key="1">
    <citation type="journal article" date="2020" name="J Insects Food Feed">
        <title>The yellow mealworm (Tenebrio molitor) genome: a resource for the emerging insects as food and feed industry.</title>
        <authorList>
            <person name="Eriksson T."/>
            <person name="Andere A."/>
            <person name="Kelstrup H."/>
            <person name="Emery V."/>
            <person name="Picard C."/>
        </authorList>
    </citation>
    <scope>NUCLEOTIDE SEQUENCE</scope>
    <source>
        <strain evidence="14">Stoneville</strain>
        <tissue evidence="14">Whole head</tissue>
    </source>
</reference>
<dbReference type="InterPro" id="IPR001190">
    <property type="entry name" value="SRCR"/>
</dbReference>
<dbReference type="SMART" id="SM00710">
    <property type="entry name" value="PbH1"/>
    <property type="match status" value="16"/>
</dbReference>
<gene>
    <name evidence="14" type="ORF">GEV33_010724</name>
</gene>
<evidence type="ECO:0000256" key="3">
    <source>
        <dbReference type="ARBA" id="ARBA00022729"/>
    </source>
</evidence>
<evidence type="ECO:0000256" key="11">
    <source>
        <dbReference type="SAM" id="Phobius"/>
    </source>
</evidence>
<comment type="subcellular location">
    <subcellularLocation>
        <location evidence="1">Membrane</location>
        <topology evidence="1">Single-pass membrane protein</topology>
    </subcellularLocation>
</comment>
<dbReference type="FunFam" id="3.10.250.10:FF:000016">
    <property type="entry name" value="Scavenger receptor cysteine-rich protein type 12"/>
    <property type="match status" value="1"/>
</dbReference>
<feature type="compositionally biased region" description="Acidic residues" evidence="10">
    <location>
        <begin position="3489"/>
        <end position="3500"/>
    </location>
</feature>
<comment type="caution">
    <text evidence="14">The sequence shown here is derived from an EMBL/GenBank/DDBJ whole genome shotgun (WGS) entry which is preliminary data.</text>
</comment>
<dbReference type="InterPro" id="IPR035914">
    <property type="entry name" value="Sperma_CUB_dom_sf"/>
</dbReference>
<keyword evidence="15" id="KW-1185">Reference proteome</keyword>
<protein>
    <recommendedName>
        <fullName evidence="13">SRCR domain-containing protein</fullName>
    </recommendedName>
</protein>
<feature type="disulfide bond" evidence="9">
    <location>
        <begin position="1897"/>
        <end position="1907"/>
    </location>
</feature>
<evidence type="ECO:0000256" key="8">
    <source>
        <dbReference type="ARBA" id="ARBA00023180"/>
    </source>
</evidence>
<evidence type="ECO:0000259" key="13">
    <source>
        <dbReference type="PROSITE" id="PS50287"/>
    </source>
</evidence>
<feature type="domain" description="SRCR" evidence="13">
    <location>
        <begin position="1812"/>
        <end position="1934"/>
    </location>
</feature>
<feature type="compositionally biased region" description="Polar residues" evidence="10">
    <location>
        <begin position="2802"/>
        <end position="2830"/>
    </location>
</feature>
<feature type="disulfide bond" evidence="9">
    <location>
        <begin position="197"/>
        <end position="207"/>
    </location>
</feature>
<dbReference type="EMBL" id="JABDTM020026323">
    <property type="protein sequence ID" value="KAH0812068.1"/>
    <property type="molecule type" value="Genomic_DNA"/>
</dbReference>
<dbReference type="PANTHER" id="PTHR47653:SF1">
    <property type="entry name" value="DELETED IN MALIGNANT BRAIN TUMORS 1 PROTEIN"/>
    <property type="match status" value="1"/>
</dbReference>
<dbReference type="InterPro" id="IPR036772">
    <property type="entry name" value="SRCR-like_dom_sf"/>
</dbReference>
<dbReference type="InterPro" id="IPR006626">
    <property type="entry name" value="PbH1"/>
</dbReference>
<dbReference type="InterPro" id="IPR011050">
    <property type="entry name" value="Pectin_lyase_fold/virulence"/>
</dbReference>
<evidence type="ECO:0000256" key="10">
    <source>
        <dbReference type="SAM" id="MobiDB-lite"/>
    </source>
</evidence>
<dbReference type="SUPFAM" id="SSF51126">
    <property type="entry name" value="Pectin lyase-like"/>
    <property type="match status" value="1"/>
</dbReference>
<feature type="region of interest" description="Disordered" evidence="10">
    <location>
        <begin position="2773"/>
        <end position="2835"/>
    </location>
</feature>
<dbReference type="GO" id="GO:0016020">
    <property type="term" value="C:membrane"/>
    <property type="evidence" value="ECO:0007669"/>
    <property type="project" value="UniProtKB-SubCell"/>
</dbReference>
<keyword evidence="6 11" id="KW-0472">Membrane</keyword>
<organism evidence="14 15">
    <name type="scientific">Tenebrio molitor</name>
    <name type="common">Yellow mealworm beetle</name>
    <dbReference type="NCBI Taxonomy" id="7067"/>
    <lineage>
        <taxon>Eukaryota</taxon>
        <taxon>Metazoa</taxon>
        <taxon>Ecdysozoa</taxon>
        <taxon>Arthropoda</taxon>
        <taxon>Hexapoda</taxon>
        <taxon>Insecta</taxon>
        <taxon>Pterygota</taxon>
        <taxon>Neoptera</taxon>
        <taxon>Endopterygota</taxon>
        <taxon>Coleoptera</taxon>
        <taxon>Polyphaga</taxon>
        <taxon>Cucujiformia</taxon>
        <taxon>Tenebrionidae</taxon>
        <taxon>Tenebrio</taxon>
    </lineage>
</organism>
<dbReference type="InterPro" id="IPR012334">
    <property type="entry name" value="Pectin_lyas_fold"/>
</dbReference>
<dbReference type="Pfam" id="PF00530">
    <property type="entry name" value="SRCR"/>
    <property type="match status" value="3"/>
</dbReference>
<feature type="compositionally biased region" description="Polar residues" evidence="10">
    <location>
        <begin position="2953"/>
        <end position="2971"/>
    </location>
</feature>
<feature type="region of interest" description="Disordered" evidence="10">
    <location>
        <begin position="3263"/>
        <end position="3287"/>
    </location>
</feature>
<feature type="region of interest" description="Disordered" evidence="10">
    <location>
        <begin position="3467"/>
        <end position="3504"/>
    </location>
</feature>
<feature type="compositionally biased region" description="Basic and acidic residues" evidence="10">
    <location>
        <begin position="3020"/>
        <end position="3032"/>
    </location>
</feature>
<dbReference type="GO" id="GO:0045217">
    <property type="term" value="P:cell-cell junction maintenance"/>
    <property type="evidence" value="ECO:0007669"/>
    <property type="project" value="TreeGrafter"/>
</dbReference>
<dbReference type="SUPFAM" id="SSF56487">
    <property type="entry name" value="SRCR-like"/>
    <property type="match status" value="3"/>
</dbReference>
<dbReference type="Gene3D" id="3.10.250.10">
    <property type="entry name" value="SRCR-like domain"/>
    <property type="match status" value="3"/>
</dbReference>
<feature type="transmembrane region" description="Helical" evidence="11">
    <location>
        <begin position="2609"/>
        <end position="2633"/>
    </location>
</feature>
<evidence type="ECO:0000256" key="5">
    <source>
        <dbReference type="ARBA" id="ARBA00022989"/>
    </source>
</evidence>
<dbReference type="PROSITE" id="PS50287">
    <property type="entry name" value="SRCR_2"/>
    <property type="match status" value="3"/>
</dbReference>
<dbReference type="InterPro" id="IPR016187">
    <property type="entry name" value="CTDL_fold"/>
</dbReference>
<feature type="compositionally biased region" description="Acidic residues" evidence="10">
    <location>
        <begin position="3114"/>
        <end position="3124"/>
    </location>
</feature>
<feature type="signal peptide" evidence="12">
    <location>
        <begin position="1"/>
        <end position="23"/>
    </location>
</feature>
<evidence type="ECO:0000256" key="12">
    <source>
        <dbReference type="SAM" id="SignalP"/>
    </source>
</evidence>
<feature type="compositionally biased region" description="Polar residues" evidence="10">
    <location>
        <begin position="2773"/>
        <end position="2795"/>
    </location>
</feature>
<dbReference type="Gene3D" id="3.10.100.10">
    <property type="entry name" value="Mannose-Binding Protein A, subunit A"/>
    <property type="match status" value="1"/>
</dbReference>
<dbReference type="InterPro" id="IPR016186">
    <property type="entry name" value="C-type_lectin-like/link_sf"/>
</dbReference>
<accession>A0A8J6HCR1</accession>
<feature type="disulfide bond" evidence="9">
    <location>
        <begin position="1058"/>
        <end position="1068"/>
    </location>
</feature>
<reference evidence="14" key="2">
    <citation type="submission" date="2021-08" db="EMBL/GenBank/DDBJ databases">
        <authorList>
            <person name="Eriksson T."/>
        </authorList>
    </citation>
    <scope>NUCLEOTIDE SEQUENCE</scope>
    <source>
        <strain evidence="14">Stoneville</strain>
        <tissue evidence="14">Whole head</tissue>
    </source>
</reference>
<evidence type="ECO:0000256" key="1">
    <source>
        <dbReference type="ARBA" id="ARBA00004167"/>
    </source>
</evidence>
<dbReference type="InterPro" id="IPR053243">
    <property type="entry name" value="SJ_maturation_regulator"/>
</dbReference>
<feature type="chain" id="PRO_5035313832" description="SRCR domain-containing protein" evidence="12">
    <location>
        <begin position="24"/>
        <end position="3600"/>
    </location>
</feature>
<feature type="region of interest" description="Disordered" evidence="10">
    <location>
        <begin position="2866"/>
        <end position="2887"/>
    </location>
</feature>
<feature type="compositionally biased region" description="Basic and acidic residues" evidence="10">
    <location>
        <begin position="3096"/>
        <end position="3113"/>
    </location>
</feature>
<keyword evidence="8" id="KW-0325">Glycoprotein</keyword>
<sequence>MFNYLRTLLCLLCLSTFLDGVVLQETGVYLGSTEGPRGTRTEHPGGTIVNDKLVLTKQKSPYWLRNDIIIERDAELIIEPGVTINVEPQVGITVRGVLTAVGTEDERIVLTTAEEASAKNINLPDIRLSDGPTILAGRVQLRHNGRWRSVCTNSKNWTRADMETACRQLGFQGGAFFNWFDRQMPLKPRLLYEEPKCAGTESSLYDCQWETRQMGSGVCDYHPDLAIQCMPRHDQPLPFWRGIKFEDAKYTKILTLANTLYVPTSISKLHYVHILYAGAGRNQNTSSAVEVEGIPPLMDHLEVVNSAYNGINITRPDGPVTVNNCTLRSNRGYGIFINSSYGLTHIDGCVINENGGDGIRYVRAEERSEERSDRSGYSDFCNIAMVSSQTFPLQLFAEQTIFLNQVKSCDKVFTTRYGNVITLTILRVVTNRNNTASIEVYDGSTLNHRLLTKFSIRNNTRPQSLTSTGHQISIKFRAEPRTETVVFMRLLSGLSKSYDLNVSYSDVSENLGRGIAVDNLRSQVHIYKSSVSKNQHVAGVHVTSGVGDVNVTESRISFNEGDGINITYTGGSRNISRSSISSNEGYGIAVWLNNTKKTEFIIANQTTVVQYSDIYKNLDTGILHGNFCGESLFNFTGNSFKNCLNDALEILTCWRDGNVSSRLQIGHNEFIGNSRIGLRITPALNLNAKIEYNHFRQGTFGALLIKNKPLEQFNILTTKIDVVQNYFINNSGTFVANLALSPYAPNQFLLFTRNFVKNNRIAEPFQPEDGSVSNLNPRSRVAAPIVVGSDNVDVFRNIIENPDSKYEIGSHLEDQSKLINCTYNWIGFSRDEDIFPRLFHRFDRYNLAKINFVPFLLHNSNPLTTRINQYPLYVPNFVNSNLKKVGGEVEGEETLDRGEYIVERDINIRPGGKLTIEPGVTLRFPPSVGMMVGGKLEARGAEPDSIKFVLKEEISHSPDNETYEIETEKYDSETEIIQIEPKVPIRLLGGVSETEGRLQVKINQQWGTVCNYGWTVENAALVCQQLGYVLNPDDWFLEPNEIPDAGTAEGVILSNVQCDPIDLDITKCKAETKGNFENSCGHENDVGIRCYKSSWAGVRFGALAERSNIQYITVEMAGLLDYATNAFKPALQIDFARHNFENIRISNNYHDGMGVIYADIFTDDAVNTVKNSEFSNNKGAGLSLKQLGFRIFGSTIENNFIGVKHDPVLTGLQQRELAGWFLTSEDNTRYKPLMVPYTSDQNIIQVERGETKYLVTSKVMGDSISKSYKFRSDPGWVIGIQLLNPIENRSTESITIQDAIVSNNKSTVWVLKRDLTVFPTTSSSHGIVLDYNSGDYAIGGTVLVVSTIRAPVQNVYKKIVKGPVPTVTLINSKIRNNQFGVHASYYNRYLNELGDHFLRKANESLQFISCEISHNHNEAIFVHSPHWDLHRSNISEVVIMINNSLITDNGKGIYQFSRDMRSSNNLFHYIMQDDTVERNKAGGFVVNLPYVWQYNENFTHSVYMDNNTWTNNKKFSFNVDGHFAVVNITKNRFSENSCASGLISIGGMEKKLLIGRNVFSSNNGRFIIEFVSNSQSEIIGEVPARFIFNDLRSNRYASMGRGLGILQMKKDPTSVVAFRGIQKVNVYRNRFSQNQLDYQLIAGIKTAKINNYLNVRENWWGTDNEIEIKEKIFDFDDWNNHAVADFKPYLLTDNFEASYSTSFSSNHSVDLNRLGGRITTDLALPSRNTPYLIQSDITVMPEATLTIDPGVVMEFGPNVGILVLGSLKAQGYEGSEIIMRPISRSGYLESGIENPIVREKRQVESLTGGESIRLCKGRSCNDADESSPREGFLEYFNKTTLQWIPMCDPRFTERNAQVVCGELGFDPLNVFFDHDIRIEFHSNSLSRIWTWPEPLQCKGTEKKYEDCPIRLNGQQFGQRHRCKWNSKFVFIQCGQRNLERKYEYWGGVRFANPEFEQQLHAHRIHNVQTHSTMQIQESVMEFVNIIGAGILHNEKSPAIQSIIKSPKINYVHVMKSASHGINLISPSNTMNLLYNTVEDSLGIGINTLSLTGEGRESQESSFTPLKSPDLPYNLFSLVDICDTHKEIRIDERVLVYYKYDNYPVNCIKIFKSAYNIKTLGFRLLQFNLFNSTRKYSIPDFISLYDGDIYNVSSKLIEQITMNSHNEKKLVRTKLPSLSIKLFANGASSNHGFIAEVVTLPISAIAFNRDVQHNISYSVVNKNREGAIRYTSAGEVNPIVTIDKNQFKYNCEKLYGNFTTCNAAVEIDVQNTQTIFFRNNLVDGNQGGLSIKADSRGSATSLKGYIHNNLFVNNSNLPVLYVEGRQSSPYQEVVIYRNYFTRNKARYFNNIVLKQVVSNFTYNYVKRNIGMQNLEVSGFDKVRLPIYQTTSHNGFYHNYAVHRESRSTIVAGTAGQQYVDNIFFDPDNDYEMITVNRSLTLQLWNTKIDAAYNYWGLNNSLGVRGRIKDQSDDPRLLEVIYTPYHLNNQSVLLNKKCPPGWDLVGGTCYIYIGAPMSFHEAKAFCQADNASMPYLLGNLNYVNLYEFIRSQQQWYLYSDRVWVQHIDRIDECTIFAYQKVETDNCQQRNPFICEIDPKVSITILPLTDDVVTIAVISSLVLAVLLIAIVGICWWSKSKYRRAQRLERRNSIRQSLHSLRSVGLAPGSFSDASYRRKAAQLSSRSTDTLTKSSDYKKMITTNGSLDSMEKSTYTSSLEDNQSYDIYEAHNPNPAAFAYSPTIEYHKSPNRFENQYDRGKNFELAYKNEGFRDNSTFATNSNYQSRAESVQDSTTNDETPIIQDNGGNSVSYPPSEYYNTDTLPLSSVSGKSDSTLDLKKGIDDINKNRNYDPVYSRERPNANLIHELKNKFPKSPPPPPDPSEVQSPTYSEKLDNLQYSPTPEYNIVGLAGPDDRPHSANILETDFDQPHPKPKMRSKSEVFLETNFDYTPPNGSPQLNSPISEYSRSKSQPLETAIREESITNRRRPITDRLGIRPTFVINGLPASPSRPAGEPGPSFFEIDSKTKRGGREGARPGSVFGVSGGGETVGAAELARGRVFGGRSERPPPGVKVATRPGTKSRKENMLKFLTHKLRTHSINEDNYVEKADEDRDSGTESDEEIDDPDLPSVMSDRMCSVSPADTGCSMESPAPDQHDPHSSEEELEVINSNKEERPARPLRATSVCLPEKRKWSQVGDSYSRHKYTPENEENMSHYGNLSPSSPCSPYHKCYGEDGVQIEHSGSSDEEVHHLLASMATPVQFRTSPPLEAVKPGRKTPMNKGRSMSPPPKLLHYEVSPRKRSKHARHAHIQRPYLDFEKMQHDHHVSFRHKNLPPDFELTVENYAEHNKSKYTKEEKKNYSVQAKTSAHKKCPIYIHNFNEANQNDGDSVLKNRKKSKNKQKSVIEKLEETYWANWKPDKYDTKKSNSPEIQVIKSAPGRRRKIKVYPETTVEEILDPTSQMEMKSKMKTISSKSEEIQTDDLPIPPKTEEENTADSIEESPQVEETFPDEKFLKHTDSFVLNVKKQKEEKEHFDQPKCIRLYKKPGKMSSKNFIKGGSYPLKSCLKKEGNLTKGSSRLTRPGSPIIVSSNYTKGKYGKSHRH</sequence>
<proteinExistence type="predicted"/>
<evidence type="ECO:0000256" key="6">
    <source>
        <dbReference type="ARBA" id="ARBA00023136"/>
    </source>
</evidence>
<dbReference type="PANTHER" id="PTHR47653">
    <property type="entry name" value="PROTEIN BARK BEETLE"/>
    <property type="match status" value="1"/>
</dbReference>
<evidence type="ECO:0000256" key="4">
    <source>
        <dbReference type="ARBA" id="ARBA00022737"/>
    </source>
</evidence>
<dbReference type="PROSITE" id="PS00420">
    <property type="entry name" value="SRCR_1"/>
    <property type="match status" value="1"/>
</dbReference>
<dbReference type="PRINTS" id="PR00258">
    <property type="entry name" value="SPERACTRCPTR"/>
</dbReference>
<keyword evidence="2 11" id="KW-0812">Transmembrane</keyword>
<keyword evidence="3 12" id="KW-0732">Signal</keyword>
<dbReference type="SMART" id="SM00202">
    <property type="entry name" value="SR"/>
    <property type="match status" value="3"/>
</dbReference>
<keyword evidence="4" id="KW-0677">Repeat</keyword>
<feature type="region of interest" description="Disordered" evidence="10">
    <location>
        <begin position="2998"/>
        <end position="3213"/>
    </location>
</feature>